<evidence type="ECO:0000256" key="1">
    <source>
        <dbReference type="ARBA" id="ARBA00004127"/>
    </source>
</evidence>
<evidence type="ECO:0000256" key="3">
    <source>
        <dbReference type="ARBA" id="ARBA00022989"/>
    </source>
</evidence>
<keyword evidence="2 8" id="KW-0812">Transmembrane</keyword>
<feature type="transmembrane region" description="Helical" evidence="8">
    <location>
        <begin position="151"/>
        <end position="174"/>
    </location>
</feature>
<dbReference type="GO" id="GO:0006643">
    <property type="term" value="P:membrane lipid metabolic process"/>
    <property type="evidence" value="ECO:0007669"/>
    <property type="project" value="TreeGrafter"/>
</dbReference>
<evidence type="ECO:0000259" key="9">
    <source>
        <dbReference type="Pfam" id="PF04116"/>
    </source>
</evidence>
<sequence>MNDPDLLLRIKAAVAVGLLGLFWTWETWAPLVVGRSRRLRHDLRNWALALLNVAVVGGLLGGLTSLALAWAEGAGFGLLRRTAIPPWAATVLALVLLDGWTYLWHRANHAVPLLWRFHRVHHSDPEMDASTATRFHVGEILLSALARLPMLVLLGIGLVPLILYETVLLAATLFHHGNVGLPERWDRLLRLVIVSPAMHRVHHSRRVVETDSNYASVLSAWDRLARTYRTALDPRRVRLGLDGWSEDRWQTVLGMLRSPFAADPTATEPARRPPEARTPEREAAGAIR</sequence>
<evidence type="ECO:0000256" key="8">
    <source>
        <dbReference type="SAM" id="Phobius"/>
    </source>
</evidence>
<reference evidence="10 11" key="1">
    <citation type="submission" date="2019-02" db="EMBL/GenBank/DDBJ databases">
        <title>Deep-cultivation of Planctomycetes and their phenomic and genomic characterization uncovers novel biology.</title>
        <authorList>
            <person name="Wiegand S."/>
            <person name="Jogler M."/>
            <person name="Boedeker C."/>
            <person name="Pinto D."/>
            <person name="Vollmers J."/>
            <person name="Rivas-Marin E."/>
            <person name="Kohn T."/>
            <person name="Peeters S.H."/>
            <person name="Heuer A."/>
            <person name="Rast P."/>
            <person name="Oberbeckmann S."/>
            <person name="Bunk B."/>
            <person name="Jeske O."/>
            <person name="Meyerdierks A."/>
            <person name="Storesund J.E."/>
            <person name="Kallscheuer N."/>
            <person name="Luecker S."/>
            <person name="Lage O.M."/>
            <person name="Pohl T."/>
            <person name="Merkel B.J."/>
            <person name="Hornburger P."/>
            <person name="Mueller R.-W."/>
            <person name="Bruemmer F."/>
            <person name="Labrenz M."/>
            <person name="Spormann A.M."/>
            <person name="Op den Camp H."/>
            <person name="Overmann J."/>
            <person name="Amann R."/>
            <person name="Jetten M.S.M."/>
            <person name="Mascher T."/>
            <person name="Medema M.H."/>
            <person name="Devos D.P."/>
            <person name="Kaster A.-K."/>
            <person name="Ovreas L."/>
            <person name="Rohde M."/>
            <person name="Galperin M.Y."/>
            <person name="Jogler C."/>
        </authorList>
    </citation>
    <scope>NUCLEOTIDE SEQUENCE [LARGE SCALE GENOMIC DNA]</scope>
    <source>
        <strain evidence="10 11">ElP</strain>
    </source>
</reference>
<dbReference type="InterPro" id="IPR051689">
    <property type="entry name" value="Sterol_desaturase/TMEM195"/>
</dbReference>
<keyword evidence="5" id="KW-0443">Lipid metabolism</keyword>
<keyword evidence="6 8" id="KW-0472">Membrane</keyword>
<dbReference type="GO" id="GO:0008610">
    <property type="term" value="P:lipid biosynthetic process"/>
    <property type="evidence" value="ECO:0007669"/>
    <property type="project" value="InterPro"/>
</dbReference>
<evidence type="ECO:0000313" key="11">
    <source>
        <dbReference type="Proteomes" id="UP000317835"/>
    </source>
</evidence>
<proteinExistence type="predicted"/>
<evidence type="ECO:0000256" key="5">
    <source>
        <dbReference type="ARBA" id="ARBA00023098"/>
    </source>
</evidence>
<dbReference type="OrthoDB" id="9770329at2"/>
<evidence type="ECO:0000256" key="4">
    <source>
        <dbReference type="ARBA" id="ARBA00023002"/>
    </source>
</evidence>
<feature type="transmembrane region" description="Helical" evidence="8">
    <location>
        <begin position="6"/>
        <end position="25"/>
    </location>
</feature>
<feature type="transmembrane region" description="Helical" evidence="8">
    <location>
        <begin position="46"/>
        <end position="71"/>
    </location>
</feature>
<dbReference type="KEGG" id="tpla:ElP_24840"/>
<keyword evidence="11" id="KW-1185">Reference proteome</keyword>
<name>A0A518H176_9BACT</name>
<dbReference type="Proteomes" id="UP000317835">
    <property type="component" value="Chromosome"/>
</dbReference>
<dbReference type="GO" id="GO:0012505">
    <property type="term" value="C:endomembrane system"/>
    <property type="evidence" value="ECO:0007669"/>
    <property type="project" value="UniProtKB-SubCell"/>
</dbReference>
<organism evidence="10 11">
    <name type="scientific">Tautonia plasticadhaerens</name>
    <dbReference type="NCBI Taxonomy" id="2527974"/>
    <lineage>
        <taxon>Bacteria</taxon>
        <taxon>Pseudomonadati</taxon>
        <taxon>Planctomycetota</taxon>
        <taxon>Planctomycetia</taxon>
        <taxon>Isosphaerales</taxon>
        <taxon>Isosphaeraceae</taxon>
        <taxon>Tautonia</taxon>
    </lineage>
</organism>
<dbReference type="GO" id="GO:0050479">
    <property type="term" value="F:glyceryl-ether monooxygenase activity"/>
    <property type="evidence" value="ECO:0007669"/>
    <property type="project" value="TreeGrafter"/>
</dbReference>
<dbReference type="PANTHER" id="PTHR21624">
    <property type="entry name" value="STEROL DESATURASE-RELATED PROTEIN"/>
    <property type="match status" value="1"/>
</dbReference>
<dbReference type="GO" id="GO:0005506">
    <property type="term" value="F:iron ion binding"/>
    <property type="evidence" value="ECO:0007669"/>
    <property type="project" value="InterPro"/>
</dbReference>
<evidence type="ECO:0000313" key="10">
    <source>
        <dbReference type="EMBL" id="QDV34594.1"/>
    </source>
</evidence>
<dbReference type="RefSeq" id="WP_145269593.1">
    <property type="nucleotide sequence ID" value="NZ_CP036426.1"/>
</dbReference>
<dbReference type="Pfam" id="PF04116">
    <property type="entry name" value="FA_hydroxylase"/>
    <property type="match status" value="1"/>
</dbReference>
<dbReference type="AlphaFoldDB" id="A0A518H176"/>
<dbReference type="GO" id="GO:0016020">
    <property type="term" value="C:membrane"/>
    <property type="evidence" value="ECO:0007669"/>
    <property type="project" value="GOC"/>
</dbReference>
<feature type="transmembrane region" description="Helical" evidence="8">
    <location>
        <begin position="83"/>
        <end position="104"/>
    </location>
</feature>
<feature type="compositionally biased region" description="Basic and acidic residues" evidence="7">
    <location>
        <begin position="269"/>
        <end position="288"/>
    </location>
</feature>
<keyword evidence="3 8" id="KW-1133">Transmembrane helix</keyword>
<feature type="domain" description="Fatty acid hydroxylase" evidence="9">
    <location>
        <begin position="91"/>
        <end position="227"/>
    </location>
</feature>
<evidence type="ECO:0000256" key="2">
    <source>
        <dbReference type="ARBA" id="ARBA00022692"/>
    </source>
</evidence>
<dbReference type="EMBL" id="CP036426">
    <property type="protein sequence ID" value="QDV34594.1"/>
    <property type="molecule type" value="Genomic_DNA"/>
</dbReference>
<dbReference type="InterPro" id="IPR006694">
    <property type="entry name" value="Fatty_acid_hydroxylase"/>
</dbReference>
<gene>
    <name evidence="10" type="ORF">ElP_24840</name>
</gene>
<evidence type="ECO:0000256" key="6">
    <source>
        <dbReference type="ARBA" id="ARBA00023136"/>
    </source>
</evidence>
<protein>
    <submittedName>
        <fullName evidence="10">Fatty acid hydroxylase superfamily protein</fullName>
    </submittedName>
</protein>
<accession>A0A518H176</accession>
<comment type="subcellular location">
    <subcellularLocation>
        <location evidence="1">Endomembrane system</location>
        <topology evidence="1">Multi-pass membrane protein</topology>
    </subcellularLocation>
</comment>
<feature type="region of interest" description="Disordered" evidence="7">
    <location>
        <begin position="261"/>
        <end position="288"/>
    </location>
</feature>
<dbReference type="PANTHER" id="PTHR21624:SF1">
    <property type="entry name" value="ALKYLGLYCEROL MONOOXYGENASE"/>
    <property type="match status" value="1"/>
</dbReference>
<evidence type="ECO:0000256" key="7">
    <source>
        <dbReference type="SAM" id="MobiDB-lite"/>
    </source>
</evidence>
<keyword evidence="4" id="KW-0560">Oxidoreductase</keyword>